<feature type="signal peptide" evidence="1">
    <location>
        <begin position="1"/>
        <end position="19"/>
    </location>
</feature>
<feature type="chain" id="PRO_5047221109" evidence="1">
    <location>
        <begin position="20"/>
        <end position="1153"/>
    </location>
</feature>
<feature type="domain" description="3-keto-alpha-glucoside-1,2-lyase/3-keto-2-hydroxy-glucal hydratase" evidence="2">
    <location>
        <begin position="944"/>
        <end position="1133"/>
    </location>
</feature>
<dbReference type="InterPro" id="IPR010496">
    <property type="entry name" value="AL/BT2_dom"/>
</dbReference>
<proteinExistence type="predicted"/>
<gene>
    <name evidence="3" type="ORF">WAE58_25490</name>
</gene>
<evidence type="ECO:0000259" key="2">
    <source>
        <dbReference type="Pfam" id="PF06439"/>
    </source>
</evidence>
<keyword evidence="3" id="KW-0378">Hydrolase</keyword>
<dbReference type="Pfam" id="PF13646">
    <property type="entry name" value="HEAT_2"/>
    <property type="match status" value="1"/>
</dbReference>
<dbReference type="EMBL" id="JBBEUB010000016">
    <property type="protein sequence ID" value="MEJ2905825.1"/>
    <property type="molecule type" value="Genomic_DNA"/>
</dbReference>
<dbReference type="Proteomes" id="UP001378956">
    <property type="component" value="Unassembled WGS sequence"/>
</dbReference>
<evidence type="ECO:0000256" key="1">
    <source>
        <dbReference type="SAM" id="SignalP"/>
    </source>
</evidence>
<dbReference type="SUPFAM" id="SSF48371">
    <property type="entry name" value="ARM repeat"/>
    <property type="match status" value="1"/>
</dbReference>
<dbReference type="Gene3D" id="2.60.120.560">
    <property type="entry name" value="Exo-inulinase, domain 1"/>
    <property type="match status" value="2"/>
</dbReference>
<dbReference type="Pfam" id="PF06439">
    <property type="entry name" value="3keto-disac_hyd"/>
    <property type="match status" value="2"/>
</dbReference>
<evidence type="ECO:0000313" key="4">
    <source>
        <dbReference type="Proteomes" id="UP001378956"/>
    </source>
</evidence>
<sequence length="1153" mass="124265">MIKKIFFILLAVVMLQDVANGQAKKDERTVTTRIADLLAQMPAADAELFKNNVNDIANLGEEGYVTLISGLSAPGKGNNSLIEYTVGGFSAYITQNGKEDWRKMAVAAYCKALDKLTDKQNKSFIISQFDLVGKDDAVSCIQGYLTDDQLADPAARALVKINTPASKAALLAGLAKANGAAKLSIIESLGDSRFKEAAQPINALASDGDANVAKVALYALAYIADPSSEAVFAAAADKSGFKYENTNTAAVYLIYAEQLLKNGNKELAEKIAKDIAGKVNTDELVGVRTGALKVLVEANKDNNQELLLDAAGDKNAEYRAAALKFAVPYVTSASTPLWVKKLGKVDDDGKAGILSMLGQSGAKEALPAVIKLLKSKNETVKLAAINAAVNIGQDQVLDDLLKLASKGDTANVTAVSNAIHRMKGTGITEKIAAAIPSAKPNVQVALINLLASRAANGQLNTVYDQLKSKNPEVQQAAYAALSHVVVKENLPQLFTLLNESSGAQETAVQEAIIAAVSGGGDNSQQVDAVLQQMASAPENKRLLFYKVLASLGGEKSLKAVTDAFASGNEQTQKAALDALSAWVDASAAPELIKIARETKNTAFLNTAINGYLRSVREGVYPAEQKLLLLRNAMAVAQTNEQKQQILKDVEQAKCFNAIVFAGKYLDDAALQQAAANAVMNITLAGTYNGDLVKGLLNKTIEVITGGDSGYQKEGMRKYISEMKAGEGFVSMYNGTDLTGWKGLVADPIKRSKMDTKTLAAEQEKADAEARDSWKPVNGELQFMSHGNNLATVKKYGDFEMLVDWKIIDDKKGEGDAGIYLRGTPQVQIWDNARTNVGAQVGSGGLYNNQANESKPLKVADNKLDEWNTFRILMKGDRVTVYLNGVLVTDNVILENYWDRSLPIFAEEQIELQAHGSPVAYRDLYIREIPRAKPFELSAQEKKEGYKVLFDGTNMHSWTGNTVDYTIEDGNIAIRPKPGKGSGGNLFTKEEFSDFIYRFEFKLTPGANNGLGIRAPLEGDAAYTGMELQILDNEAPIYKDLHVYQYHGSVYGTLPAKRGFLKPVGEWNYEEVVVKGPKIKVILNGTVILDGDITEARKNGAADGKEHPGLLRDSGHIGFLGHGSPVEFRNIRIKDLSKKESAKAPASKKAAAKK</sequence>
<feature type="domain" description="3-keto-alpha-glucoside-1,2-lyase/3-keto-2-hydroxy-glucal hydratase" evidence="2">
    <location>
        <begin position="727"/>
        <end position="926"/>
    </location>
</feature>
<keyword evidence="1" id="KW-0732">Signal</keyword>
<dbReference type="Gene3D" id="1.25.10.10">
    <property type="entry name" value="Leucine-rich Repeat Variant"/>
    <property type="match status" value="3"/>
</dbReference>
<keyword evidence="4" id="KW-1185">Reference proteome</keyword>
<accession>A0ABU8NU84</accession>
<comment type="caution">
    <text evidence="3">The sequence shown here is derived from an EMBL/GenBank/DDBJ whole genome shotgun (WGS) entry which is preliminary data.</text>
</comment>
<name>A0ABU8NU84_9SPHI</name>
<dbReference type="RefSeq" id="WP_337718226.1">
    <property type="nucleotide sequence ID" value="NZ_JBBEUB010000016.1"/>
</dbReference>
<organism evidence="3 4">
    <name type="scientific">Pedobacter panaciterrae</name>
    <dbReference type="NCBI Taxonomy" id="363849"/>
    <lineage>
        <taxon>Bacteria</taxon>
        <taxon>Pseudomonadati</taxon>
        <taxon>Bacteroidota</taxon>
        <taxon>Sphingobacteriia</taxon>
        <taxon>Sphingobacteriales</taxon>
        <taxon>Sphingobacteriaceae</taxon>
        <taxon>Pedobacter</taxon>
    </lineage>
</organism>
<dbReference type="InterPro" id="IPR016024">
    <property type="entry name" value="ARM-type_fold"/>
</dbReference>
<dbReference type="GO" id="GO:0016787">
    <property type="term" value="F:hydrolase activity"/>
    <property type="evidence" value="ECO:0007669"/>
    <property type="project" value="UniProtKB-KW"/>
</dbReference>
<reference evidence="3 4" key="1">
    <citation type="submission" date="2024-03" db="EMBL/GenBank/DDBJ databases">
        <title>Sequence of Lycoming College Course Isolates.</title>
        <authorList>
            <person name="Plotts O."/>
            <person name="Newman J."/>
        </authorList>
    </citation>
    <scope>NUCLEOTIDE SEQUENCE [LARGE SCALE GENOMIC DNA]</scope>
    <source>
        <strain evidence="3 4">CJB-3</strain>
    </source>
</reference>
<evidence type="ECO:0000313" key="3">
    <source>
        <dbReference type="EMBL" id="MEJ2905825.1"/>
    </source>
</evidence>
<dbReference type="InterPro" id="IPR011989">
    <property type="entry name" value="ARM-like"/>
</dbReference>
<protein>
    <submittedName>
        <fullName evidence="3">Family 16 glycoside hydrolase</fullName>
    </submittedName>
</protein>